<evidence type="ECO:0000256" key="6">
    <source>
        <dbReference type="ARBA" id="ARBA00023110"/>
    </source>
</evidence>
<dbReference type="Pfam" id="PF00254">
    <property type="entry name" value="FKBP_C"/>
    <property type="match status" value="1"/>
</dbReference>
<comment type="domain">
    <text evidence="12">Consists of 3 domains; the N-terminus binds the ribosome, the middle domain has PPIase activity, while the C-terminus has intrinsic chaperone activity on its own.</text>
</comment>
<evidence type="ECO:0000256" key="2">
    <source>
        <dbReference type="ARBA" id="ARBA00005464"/>
    </source>
</evidence>
<dbReference type="GO" id="GO:0005737">
    <property type="term" value="C:cytoplasm"/>
    <property type="evidence" value="ECO:0007669"/>
    <property type="project" value="UniProtKB-SubCell"/>
</dbReference>
<evidence type="ECO:0000256" key="3">
    <source>
        <dbReference type="ARBA" id="ARBA00013194"/>
    </source>
</evidence>
<dbReference type="HAMAP" id="MF_00303">
    <property type="entry name" value="Trigger_factor_Tig"/>
    <property type="match status" value="1"/>
</dbReference>
<dbReference type="GO" id="GO:0003755">
    <property type="term" value="F:peptidyl-prolyl cis-trans isomerase activity"/>
    <property type="evidence" value="ECO:0007669"/>
    <property type="project" value="UniProtKB-UniRule"/>
</dbReference>
<feature type="coiled-coil region" evidence="15">
    <location>
        <begin position="361"/>
        <end position="388"/>
    </location>
</feature>
<keyword evidence="6 12" id="KW-0697">Rotamase</keyword>
<dbReference type="SUPFAM" id="SSF109998">
    <property type="entry name" value="Triger factor/SurA peptide-binding domain-like"/>
    <property type="match status" value="1"/>
</dbReference>
<comment type="similarity">
    <text evidence="2 12 14">Belongs to the FKBP-type PPIase family. Tig subfamily.</text>
</comment>
<keyword evidence="8 12" id="KW-0413">Isomerase</keyword>
<evidence type="ECO:0000256" key="13">
    <source>
        <dbReference type="PROSITE-ProRule" id="PRU00277"/>
    </source>
</evidence>
<evidence type="ECO:0000256" key="15">
    <source>
        <dbReference type="SAM" id="Coils"/>
    </source>
</evidence>
<dbReference type="EC" id="5.2.1.8" evidence="3 12"/>
<keyword evidence="15" id="KW-0175">Coiled coil</keyword>
<organism evidence="17 18">
    <name type="scientific">Anaerobranca gottschalkii DSM 13577</name>
    <dbReference type="NCBI Taxonomy" id="1120990"/>
    <lineage>
        <taxon>Bacteria</taxon>
        <taxon>Bacillati</taxon>
        <taxon>Bacillota</taxon>
        <taxon>Clostridia</taxon>
        <taxon>Eubacteriales</taxon>
        <taxon>Proteinivoracaceae</taxon>
        <taxon>Anaerobranca</taxon>
    </lineage>
</organism>
<dbReference type="Proteomes" id="UP000243819">
    <property type="component" value="Unassembled WGS sequence"/>
</dbReference>
<evidence type="ECO:0000259" key="16">
    <source>
        <dbReference type="PROSITE" id="PS50059"/>
    </source>
</evidence>
<evidence type="ECO:0000313" key="17">
    <source>
        <dbReference type="EMBL" id="SES93374.1"/>
    </source>
</evidence>
<dbReference type="InterPro" id="IPR046357">
    <property type="entry name" value="PPIase_dom_sf"/>
</dbReference>
<evidence type="ECO:0000256" key="12">
    <source>
        <dbReference type="HAMAP-Rule" id="MF_00303"/>
    </source>
</evidence>
<evidence type="ECO:0000313" key="18">
    <source>
        <dbReference type="Proteomes" id="UP000243819"/>
    </source>
</evidence>
<evidence type="ECO:0000256" key="5">
    <source>
        <dbReference type="ARBA" id="ARBA00022618"/>
    </source>
</evidence>
<dbReference type="Pfam" id="PF05698">
    <property type="entry name" value="Trigger_C"/>
    <property type="match status" value="1"/>
</dbReference>
<dbReference type="GO" id="GO:0043022">
    <property type="term" value="F:ribosome binding"/>
    <property type="evidence" value="ECO:0007669"/>
    <property type="project" value="TreeGrafter"/>
</dbReference>
<reference evidence="18" key="1">
    <citation type="submission" date="2016-10" db="EMBL/GenBank/DDBJ databases">
        <authorList>
            <person name="Varghese N."/>
            <person name="Submissions S."/>
        </authorList>
    </citation>
    <scope>NUCLEOTIDE SEQUENCE [LARGE SCALE GENOMIC DNA]</scope>
    <source>
        <strain evidence="18">DSM 13577</strain>
    </source>
</reference>
<evidence type="ECO:0000256" key="7">
    <source>
        <dbReference type="ARBA" id="ARBA00023186"/>
    </source>
</evidence>
<keyword evidence="9 12" id="KW-0131">Cell cycle</keyword>
<dbReference type="OrthoDB" id="9767721at2"/>
<dbReference type="InterPro" id="IPR037041">
    <property type="entry name" value="Trigger_fac_C_sf"/>
</dbReference>
<dbReference type="PROSITE" id="PS50059">
    <property type="entry name" value="FKBP_PPIASE"/>
    <property type="match status" value="1"/>
</dbReference>
<keyword evidence="5 12" id="KW-0132">Cell division</keyword>
<dbReference type="InterPro" id="IPR036611">
    <property type="entry name" value="Trigger_fac_ribosome-bd_sf"/>
</dbReference>
<keyword evidence="18" id="KW-1185">Reference proteome</keyword>
<gene>
    <name evidence="12" type="primary">tig</name>
    <name evidence="17" type="ORF">SAMN03080614_102134</name>
</gene>
<dbReference type="InterPro" id="IPR008880">
    <property type="entry name" value="Trigger_fac_C"/>
</dbReference>
<accession>A0A1I0AGF3</accession>
<dbReference type="NCBIfam" id="TIGR00115">
    <property type="entry name" value="tig"/>
    <property type="match status" value="1"/>
</dbReference>
<dbReference type="SUPFAM" id="SSF54534">
    <property type="entry name" value="FKBP-like"/>
    <property type="match status" value="1"/>
</dbReference>
<dbReference type="EMBL" id="FOIF01000021">
    <property type="protein sequence ID" value="SES93374.1"/>
    <property type="molecule type" value="Genomic_DNA"/>
</dbReference>
<dbReference type="Pfam" id="PF05697">
    <property type="entry name" value="Trigger_N"/>
    <property type="match status" value="1"/>
</dbReference>
<dbReference type="InterPro" id="IPR001179">
    <property type="entry name" value="PPIase_FKBP_dom"/>
</dbReference>
<dbReference type="STRING" id="1120990.SAMN03080614_102134"/>
<proteinExistence type="inferred from homology"/>
<dbReference type="InterPro" id="IPR008881">
    <property type="entry name" value="Trigger_fac_ribosome-bd_bac"/>
</dbReference>
<evidence type="ECO:0000256" key="10">
    <source>
        <dbReference type="ARBA" id="ARBA00024849"/>
    </source>
</evidence>
<dbReference type="RefSeq" id="WP_091350556.1">
    <property type="nucleotide sequence ID" value="NZ_FOIF01000021.1"/>
</dbReference>
<evidence type="ECO:0000256" key="11">
    <source>
        <dbReference type="ARBA" id="ARBA00029986"/>
    </source>
</evidence>
<evidence type="ECO:0000256" key="9">
    <source>
        <dbReference type="ARBA" id="ARBA00023306"/>
    </source>
</evidence>
<dbReference type="GO" id="GO:0051083">
    <property type="term" value="P:'de novo' cotranslational protein folding"/>
    <property type="evidence" value="ECO:0007669"/>
    <property type="project" value="TreeGrafter"/>
</dbReference>
<dbReference type="GO" id="GO:0043335">
    <property type="term" value="P:protein unfolding"/>
    <property type="evidence" value="ECO:0007669"/>
    <property type="project" value="TreeGrafter"/>
</dbReference>
<dbReference type="GO" id="GO:0051301">
    <property type="term" value="P:cell division"/>
    <property type="evidence" value="ECO:0007669"/>
    <property type="project" value="UniProtKB-KW"/>
</dbReference>
<dbReference type="GO" id="GO:0044183">
    <property type="term" value="F:protein folding chaperone"/>
    <property type="evidence" value="ECO:0007669"/>
    <property type="project" value="TreeGrafter"/>
</dbReference>
<dbReference type="PANTHER" id="PTHR30560">
    <property type="entry name" value="TRIGGER FACTOR CHAPERONE AND PEPTIDYL-PROLYL CIS/TRANS ISOMERASE"/>
    <property type="match status" value="1"/>
</dbReference>
<keyword evidence="7 12" id="KW-0143">Chaperone</keyword>
<dbReference type="FunFam" id="3.10.50.40:FF:000001">
    <property type="entry name" value="Trigger factor"/>
    <property type="match status" value="1"/>
</dbReference>
<dbReference type="Gene3D" id="1.10.3120.10">
    <property type="entry name" value="Trigger factor, C-terminal domain"/>
    <property type="match status" value="1"/>
</dbReference>
<evidence type="ECO:0000256" key="1">
    <source>
        <dbReference type="ARBA" id="ARBA00000971"/>
    </source>
</evidence>
<evidence type="ECO:0000256" key="14">
    <source>
        <dbReference type="RuleBase" id="RU003914"/>
    </source>
</evidence>
<dbReference type="InterPro" id="IPR005215">
    <property type="entry name" value="Trig_fac"/>
</dbReference>
<evidence type="ECO:0000256" key="8">
    <source>
        <dbReference type="ARBA" id="ARBA00023235"/>
    </source>
</evidence>
<comment type="catalytic activity">
    <reaction evidence="1 12 13">
        <text>[protein]-peptidylproline (omega=180) = [protein]-peptidylproline (omega=0)</text>
        <dbReference type="Rhea" id="RHEA:16237"/>
        <dbReference type="Rhea" id="RHEA-COMP:10747"/>
        <dbReference type="Rhea" id="RHEA-COMP:10748"/>
        <dbReference type="ChEBI" id="CHEBI:83833"/>
        <dbReference type="ChEBI" id="CHEBI:83834"/>
        <dbReference type="EC" id="5.2.1.8"/>
    </reaction>
</comment>
<protein>
    <recommendedName>
        <fullName evidence="4 12">Trigger factor</fullName>
        <shortName evidence="12">TF</shortName>
        <ecNumber evidence="3 12">5.2.1.8</ecNumber>
    </recommendedName>
    <alternativeName>
        <fullName evidence="11 12">PPIase</fullName>
    </alternativeName>
</protein>
<dbReference type="SUPFAM" id="SSF102735">
    <property type="entry name" value="Trigger factor ribosome-binding domain"/>
    <property type="match status" value="1"/>
</dbReference>
<comment type="function">
    <text evidence="10 12">Involved in protein export. Acts as a chaperone by maintaining the newly synthesized protein in an open conformation. Functions as a peptidyl-prolyl cis-trans isomerase.</text>
</comment>
<name>A0A1I0AGF3_9FIRM</name>
<sequence length="423" mass="48075">MKANWEKTGKNVGVLTVEISEEAVAAAIDKAYIKLRKEINLPGFRKGKVPRNILEKRFGIEIFYEDASHFLLQEYYPKAVEEVKIEPVDKPEIDIEQMEAGKPFIFKATITVKPEVELGQYTKLGIEKNEKEVTEADVEAEIERIRNQDAVLEVAPEGSTVENGDTAVIDFVGSIDGVEFPGGTGNNYPLVIGSGTFIPGFEEQLIGKSVGDVVDVNVTFPEEYHAQDLAGKDAVFKVTINEIKRKVLPELNDEFAKDHNFENLQALKDDVFNKLKEKAKAEAQREYENKVFEKVLENSQVEIPQVMIDDKVEDMLKEMEQNLAQQGLDLETYFKFTGTTREQAKEQLKQRAEEEVKFSLIMEAIIQKENFEITEEEYQKEIESIAKAYNQDVEKIKPILEAQKSLVEDGIKRRKAFELILAN</sequence>
<dbReference type="GO" id="GO:0015031">
    <property type="term" value="P:protein transport"/>
    <property type="evidence" value="ECO:0007669"/>
    <property type="project" value="UniProtKB-UniRule"/>
</dbReference>
<dbReference type="PANTHER" id="PTHR30560:SF3">
    <property type="entry name" value="TRIGGER FACTOR-LIKE PROTEIN TIG, CHLOROPLASTIC"/>
    <property type="match status" value="1"/>
</dbReference>
<dbReference type="PIRSF" id="PIRSF003095">
    <property type="entry name" value="Trigger_factor"/>
    <property type="match status" value="1"/>
</dbReference>
<dbReference type="Gene3D" id="3.30.70.1050">
    <property type="entry name" value="Trigger factor ribosome-binding domain"/>
    <property type="match status" value="1"/>
</dbReference>
<dbReference type="AlphaFoldDB" id="A0A1I0AGF3"/>
<dbReference type="Gene3D" id="3.10.50.40">
    <property type="match status" value="1"/>
</dbReference>
<feature type="domain" description="PPIase FKBP-type" evidence="16">
    <location>
        <begin position="164"/>
        <end position="246"/>
    </location>
</feature>
<evidence type="ECO:0000256" key="4">
    <source>
        <dbReference type="ARBA" id="ARBA00016902"/>
    </source>
</evidence>
<keyword evidence="12" id="KW-0963">Cytoplasm</keyword>
<comment type="subcellular location">
    <subcellularLocation>
        <location evidence="12">Cytoplasm</location>
    </subcellularLocation>
    <text evidence="12">About half TF is bound to the ribosome near the polypeptide exit tunnel while the other half is free in the cytoplasm.</text>
</comment>
<dbReference type="InterPro" id="IPR027304">
    <property type="entry name" value="Trigger_fact/SurA_dom_sf"/>
</dbReference>